<organism evidence="2 3">
    <name type="scientific">Pleurodeles waltl</name>
    <name type="common">Iberian ribbed newt</name>
    <dbReference type="NCBI Taxonomy" id="8319"/>
    <lineage>
        <taxon>Eukaryota</taxon>
        <taxon>Metazoa</taxon>
        <taxon>Chordata</taxon>
        <taxon>Craniata</taxon>
        <taxon>Vertebrata</taxon>
        <taxon>Euteleostomi</taxon>
        <taxon>Amphibia</taxon>
        <taxon>Batrachia</taxon>
        <taxon>Caudata</taxon>
        <taxon>Salamandroidea</taxon>
        <taxon>Salamandridae</taxon>
        <taxon>Pleurodelinae</taxon>
        <taxon>Pleurodeles</taxon>
    </lineage>
</organism>
<accession>A0AAV7NS43</accession>
<reference evidence="2" key="1">
    <citation type="journal article" date="2022" name="bioRxiv">
        <title>Sequencing and chromosome-scale assembly of the giantPleurodeles waltlgenome.</title>
        <authorList>
            <person name="Brown T."/>
            <person name="Elewa A."/>
            <person name="Iarovenko S."/>
            <person name="Subramanian E."/>
            <person name="Araus A.J."/>
            <person name="Petzold A."/>
            <person name="Susuki M."/>
            <person name="Suzuki K.-i.T."/>
            <person name="Hayashi T."/>
            <person name="Toyoda A."/>
            <person name="Oliveira C."/>
            <person name="Osipova E."/>
            <person name="Leigh N.D."/>
            <person name="Simon A."/>
            <person name="Yun M.H."/>
        </authorList>
    </citation>
    <scope>NUCLEOTIDE SEQUENCE</scope>
    <source>
        <strain evidence="2">20211129_DDA</strain>
        <tissue evidence="2">Liver</tissue>
    </source>
</reference>
<evidence type="ECO:0000313" key="2">
    <source>
        <dbReference type="EMBL" id="KAJ1118920.1"/>
    </source>
</evidence>
<feature type="region of interest" description="Disordered" evidence="1">
    <location>
        <begin position="1"/>
        <end position="120"/>
    </location>
</feature>
<gene>
    <name evidence="2" type="ORF">NDU88_007107</name>
</gene>
<evidence type="ECO:0000256" key="1">
    <source>
        <dbReference type="SAM" id="MobiDB-lite"/>
    </source>
</evidence>
<protein>
    <submittedName>
        <fullName evidence="2">Uncharacterized protein</fullName>
    </submittedName>
</protein>
<proteinExistence type="predicted"/>
<name>A0AAV7NS43_PLEWA</name>
<dbReference type="EMBL" id="JANPWB010000012">
    <property type="protein sequence ID" value="KAJ1118920.1"/>
    <property type="molecule type" value="Genomic_DNA"/>
</dbReference>
<comment type="caution">
    <text evidence="2">The sequence shown here is derived from an EMBL/GenBank/DDBJ whole genome shotgun (WGS) entry which is preliminary data.</text>
</comment>
<sequence>MQPGVTFGDESGPTAIGSGTTHRTPSDNTGLSDAVREGSPTGLPAEPSWTTSTDAHASWPQRLPTSLTSDGTRVCPAGTAENSTQRPHWEKLPRPRRAVRASTQRPHREKLPRPRRAVRA</sequence>
<dbReference type="Proteomes" id="UP001066276">
    <property type="component" value="Chromosome 8"/>
</dbReference>
<feature type="compositionally biased region" description="Basic residues" evidence="1">
    <location>
        <begin position="94"/>
        <end position="120"/>
    </location>
</feature>
<feature type="compositionally biased region" description="Polar residues" evidence="1">
    <location>
        <begin position="17"/>
        <end position="31"/>
    </location>
</feature>
<dbReference type="AlphaFoldDB" id="A0AAV7NS43"/>
<evidence type="ECO:0000313" key="3">
    <source>
        <dbReference type="Proteomes" id="UP001066276"/>
    </source>
</evidence>
<keyword evidence="3" id="KW-1185">Reference proteome</keyword>